<feature type="domain" description="Molybdopterin oxidoreductase" evidence="4">
    <location>
        <begin position="16"/>
        <end position="204"/>
    </location>
</feature>
<name>X1R0C6_9ZZZZ</name>
<evidence type="ECO:0000313" key="5">
    <source>
        <dbReference type="EMBL" id="GAI56555.1"/>
    </source>
</evidence>
<feature type="non-terminal residue" evidence="5">
    <location>
        <position position="244"/>
    </location>
</feature>
<dbReference type="GO" id="GO:0009055">
    <property type="term" value="F:electron transfer activity"/>
    <property type="evidence" value="ECO:0007669"/>
    <property type="project" value="TreeGrafter"/>
</dbReference>
<dbReference type="PANTHER" id="PTHR43742">
    <property type="entry name" value="TRIMETHYLAMINE-N-OXIDE REDUCTASE"/>
    <property type="match status" value="1"/>
</dbReference>
<dbReference type="InterPro" id="IPR050612">
    <property type="entry name" value="Prok_Mopterin_Oxidored"/>
</dbReference>
<keyword evidence="2" id="KW-0500">Molybdenum</keyword>
<keyword evidence="3" id="KW-0560">Oxidoreductase</keyword>
<dbReference type="EMBL" id="BARV01034055">
    <property type="protein sequence ID" value="GAI56555.1"/>
    <property type="molecule type" value="Genomic_DNA"/>
</dbReference>
<dbReference type="GO" id="GO:0030151">
    <property type="term" value="F:molybdenum ion binding"/>
    <property type="evidence" value="ECO:0007669"/>
    <property type="project" value="TreeGrafter"/>
</dbReference>
<reference evidence="5" key="1">
    <citation type="journal article" date="2014" name="Front. Microbiol.">
        <title>High frequency of phylogenetically diverse reductive dehalogenase-homologous genes in deep subseafloor sedimentary metagenomes.</title>
        <authorList>
            <person name="Kawai M."/>
            <person name="Futagami T."/>
            <person name="Toyoda A."/>
            <person name="Takaki Y."/>
            <person name="Nishi S."/>
            <person name="Hori S."/>
            <person name="Arai W."/>
            <person name="Tsubouchi T."/>
            <person name="Morono Y."/>
            <person name="Uchiyama I."/>
            <person name="Ito T."/>
            <person name="Fujiyama A."/>
            <person name="Inagaki F."/>
            <person name="Takami H."/>
        </authorList>
    </citation>
    <scope>NUCLEOTIDE SEQUENCE</scope>
    <source>
        <strain evidence="5">Expedition CK06-06</strain>
    </source>
</reference>
<comment type="cofactor">
    <cofactor evidence="1">
        <name>Mo-bis(molybdopterin guanine dinucleotide)</name>
        <dbReference type="ChEBI" id="CHEBI:60539"/>
    </cofactor>
</comment>
<proteinExistence type="predicted"/>
<dbReference type="Gene3D" id="3.40.228.10">
    <property type="entry name" value="Dimethylsulfoxide Reductase, domain 2"/>
    <property type="match status" value="1"/>
</dbReference>
<dbReference type="AlphaFoldDB" id="X1R0C6"/>
<gene>
    <name evidence="5" type="ORF">S06H3_53414</name>
</gene>
<dbReference type="GO" id="GO:0030288">
    <property type="term" value="C:outer membrane-bounded periplasmic space"/>
    <property type="evidence" value="ECO:0007669"/>
    <property type="project" value="TreeGrafter"/>
</dbReference>
<evidence type="ECO:0000256" key="1">
    <source>
        <dbReference type="ARBA" id="ARBA00001942"/>
    </source>
</evidence>
<dbReference type="InterPro" id="IPR006656">
    <property type="entry name" value="Mopterin_OxRdtase"/>
</dbReference>
<dbReference type="Gene3D" id="3.40.50.740">
    <property type="match status" value="1"/>
</dbReference>
<dbReference type="SUPFAM" id="SSF53706">
    <property type="entry name" value="Formate dehydrogenase/DMSO reductase, domains 1-3"/>
    <property type="match status" value="1"/>
</dbReference>
<evidence type="ECO:0000256" key="3">
    <source>
        <dbReference type="ARBA" id="ARBA00023002"/>
    </source>
</evidence>
<dbReference type="PANTHER" id="PTHR43742:SF10">
    <property type="entry name" value="TRIMETHYLAMINE-N-OXIDE REDUCTASE 2"/>
    <property type="match status" value="1"/>
</dbReference>
<evidence type="ECO:0000259" key="4">
    <source>
        <dbReference type="Pfam" id="PF00384"/>
    </source>
</evidence>
<dbReference type="Pfam" id="PF00384">
    <property type="entry name" value="Molybdopterin"/>
    <property type="match status" value="1"/>
</dbReference>
<accession>X1R0C6</accession>
<sequence length="244" mass="27625">KKVDWDPRGDRCMQNRGESGYIRISWDEALEIIVGEIKRVIDKYGPYAILSQSDGHGETKVIHGTHGCNRRLLSLLGGYTAQCRNPDSWEGYYWGAKHVWGMEPVGQQRPQTNLMSDIGKNTDLILFWGCDPETTPWGWGGQMASRFCYWFKELGIKSIYVCPDVNYGAAVHADRWIPIKPNTDAALQLAIAYIWITQGTYDKEYVATHTFGFDKFEKYVLGKEDGIPKAPSWAAKITGIPARI</sequence>
<dbReference type="GO" id="GO:0016491">
    <property type="term" value="F:oxidoreductase activity"/>
    <property type="evidence" value="ECO:0007669"/>
    <property type="project" value="UniProtKB-KW"/>
</dbReference>
<feature type="non-terminal residue" evidence="5">
    <location>
        <position position="1"/>
    </location>
</feature>
<dbReference type="GO" id="GO:0009061">
    <property type="term" value="P:anaerobic respiration"/>
    <property type="evidence" value="ECO:0007669"/>
    <property type="project" value="TreeGrafter"/>
</dbReference>
<protein>
    <recommendedName>
        <fullName evidence="4">Molybdopterin oxidoreductase domain-containing protein</fullName>
    </recommendedName>
</protein>
<comment type="caution">
    <text evidence="5">The sequence shown here is derived from an EMBL/GenBank/DDBJ whole genome shotgun (WGS) entry which is preliminary data.</text>
</comment>
<organism evidence="5">
    <name type="scientific">marine sediment metagenome</name>
    <dbReference type="NCBI Taxonomy" id="412755"/>
    <lineage>
        <taxon>unclassified sequences</taxon>
        <taxon>metagenomes</taxon>
        <taxon>ecological metagenomes</taxon>
    </lineage>
</organism>
<evidence type="ECO:0000256" key="2">
    <source>
        <dbReference type="ARBA" id="ARBA00022505"/>
    </source>
</evidence>